<feature type="domain" description="Phlebovirus glycoprotein G2 fusion" evidence="2">
    <location>
        <begin position="10"/>
        <end position="64"/>
    </location>
</feature>
<gene>
    <name evidence="3" type="ORF">GCK72_015520</name>
</gene>
<name>A0A6A5GUA6_CAERE</name>
<dbReference type="EMBL" id="WUAV01000004">
    <property type="protein sequence ID" value="KAF1759060.1"/>
    <property type="molecule type" value="Genomic_DNA"/>
</dbReference>
<feature type="region of interest" description="Disordered" evidence="1">
    <location>
        <begin position="61"/>
        <end position="126"/>
    </location>
</feature>
<protein>
    <recommendedName>
        <fullName evidence="2">Phlebovirus glycoprotein G2 fusion domain-containing protein</fullName>
    </recommendedName>
</protein>
<dbReference type="Proteomes" id="UP000483820">
    <property type="component" value="Chromosome IV"/>
</dbReference>
<comment type="caution">
    <text evidence="3">The sequence shown here is derived from an EMBL/GenBank/DDBJ whole genome shotgun (WGS) entry which is preliminary data.</text>
</comment>
<evidence type="ECO:0000259" key="2">
    <source>
        <dbReference type="Pfam" id="PF07245"/>
    </source>
</evidence>
<dbReference type="KEGG" id="crq:GCK72_015520"/>
<dbReference type="GeneID" id="78776086"/>
<sequence>MVVQQSLNGCSAVAGVQATNHVCVEENGIEHCTINKISTLTVRPNGSIACFKSTAALATSNSSIQTTSIRPAPMSRLTTGAQRSSFRPRGSHPAGPRDGAPERIRRFAPSQEYSPYHSAAVDKPKS</sequence>
<feature type="compositionally biased region" description="Polar residues" evidence="1">
    <location>
        <begin position="76"/>
        <end position="85"/>
    </location>
</feature>
<dbReference type="AlphaFoldDB" id="A0A6A5GUA6"/>
<proteinExistence type="predicted"/>
<reference evidence="3 4" key="1">
    <citation type="submission" date="2019-12" db="EMBL/GenBank/DDBJ databases">
        <title>Chromosome-level assembly of the Caenorhabditis remanei genome.</title>
        <authorList>
            <person name="Teterina A.A."/>
            <person name="Willis J.H."/>
            <person name="Phillips P.C."/>
        </authorList>
    </citation>
    <scope>NUCLEOTIDE SEQUENCE [LARGE SCALE GENOMIC DNA]</scope>
    <source>
        <strain evidence="3 4">PX506</strain>
        <tissue evidence="3">Whole organism</tissue>
    </source>
</reference>
<evidence type="ECO:0000256" key="1">
    <source>
        <dbReference type="SAM" id="MobiDB-lite"/>
    </source>
</evidence>
<organism evidence="3 4">
    <name type="scientific">Caenorhabditis remanei</name>
    <name type="common">Caenorhabditis vulgaris</name>
    <dbReference type="NCBI Taxonomy" id="31234"/>
    <lineage>
        <taxon>Eukaryota</taxon>
        <taxon>Metazoa</taxon>
        <taxon>Ecdysozoa</taxon>
        <taxon>Nematoda</taxon>
        <taxon>Chromadorea</taxon>
        <taxon>Rhabditida</taxon>
        <taxon>Rhabditina</taxon>
        <taxon>Rhabditomorpha</taxon>
        <taxon>Rhabditoidea</taxon>
        <taxon>Rhabditidae</taxon>
        <taxon>Peloderinae</taxon>
        <taxon>Caenorhabditis</taxon>
    </lineage>
</organism>
<dbReference type="RefSeq" id="XP_053585707.1">
    <property type="nucleotide sequence ID" value="XM_053730935.1"/>
</dbReference>
<dbReference type="InterPro" id="IPR009878">
    <property type="entry name" value="Phlebovirus_G2_fusion"/>
</dbReference>
<evidence type="ECO:0000313" key="3">
    <source>
        <dbReference type="EMBL" id="KAF1759060.1"/>
    </source>
</evidence>
<accession>A0A6A5GUA6</accession>
<evidence type="ECO:0000313" key="4">
    <source>
        <dbReference type="Proteomes" id="UP000483820"/>
    </source>
</evidence>
<dbReference type="Pfam" id="PF07245">
    <property type="entry name" value="Phlebovirus_G2"/>
    <property type="match status" value="1"/>
</dbReference>
<dbReference type="CTD" id="78776086"/>